<gene>
    <name evidence="4" type="ORF">MKW94_011119</name>
</gene>
<feature type="domain" description="Thioester reductase (TE)" evidence="3">
    <location>
        <begin position="18"/>
        <end position="254"/>
    </location>
</feature>
<dbReference type="InterPro" id="IPR036291">
    <property type="entry name" value="NAD(P)-bd_dom_sf"/>
</dbReference>
<dbReference type="EMBL" id="JAJJMA010089105">
    <property type="protein sequence ID" value="MCL7029321.1"/>
    <property type="molecule type" value="Genomic_DNA"/>
</dbReference>
<dbReference type="Proteomes" id="UP001177140">
    <property type="component" value="Unassembled WGS sequence"/>
</dbReference>
<dbReference type="Pfam" id="PF07993">
    <property type="entry name" value="NAD_binding_4"/>
    <property type="match status" value="1"/>
</dbReference>
<evidence type="ECO:0000256" key="1">
    <source>
        <dbReference type="RuleBase" id="RU363097"/>
    </source>
</evidence>
<keyword evidence="1" id="KW-0443">Lipid metabolism</keyword>
<organism evidence="4 5">
    <name type="scientific">Papaver nudicaule</name>
    <name type="common">Iceland poppy</name>
    <dbReference type="NCBI Taxonomy" id="74823"/>
    <lineage>
        <taxon>Eukaryota</taxon>
        <taxon>Viridiplantae</taxon>
        <taxon>Streptophyta</taxon>
        <taxon>Embryophyta</taxon>
        <taxon>Tracheophyta</taxon>
        <taxon>Spermatophyta</taxon>
        <taxon>Magnoliopsida</taxon>
        <taxon>Ranunculales</taxon>
        <taxon>Papaveraceae</taxon>
        <taxon>Papaveroideae</taxon>
        <taxon>Papaver</taxon>
    </lineage>
</organism>
<keyword evidence="5" id="KW-1185">Reference proteome</keyword>
<dbReference type="SUPFAM" id="SSF51735">
    <property type="entry name" value="NAD(P)-binding Rossmann-fold domains"/>
    <property type="match status" value="1"/>
</dbReference>
<dbReference type="InterPro" id="IPR026055">
    <property type="entry name" value="FAR"/>
</dbReference>
<dbReference type="EC" id="1.2.1.84" evidence="1"/>
<feature type="coiled-coil region" evidence="2">
    <location>
        <begin position="183"/>
        <end position="210"/>
    </location>
</feature>
<dbReference type="GO" id="GO:0080019">
    <property type="term" value="F:alcohol-forming very long-chain fatty acyl-CoA reductase activity"/>
    <property type="evidence" value="ECO:0007669"/>
    <property type="project" value="InterPro"/>
</dbReference>
<dbReference type="GO" id="GO:0035336">
    <property type="term" value="P:long-chain fatty-acyl-CoA metabolic process"/>
    <property type="evidence" value="ECO:0007669"/>
    <property type="project" value="TreeGrafter"/>
</dbReference>
<dbReference type="InterPro" id="IPR013120">
    <property type="entry name" value="FAR_NAD-bd"/>
</dbReference>
<dbReference type="PANTHER" id="PTHR11011:SF99">
    <property type="entry name" value="FATTY ACYL-COA REDUCTASE 3"/>
    <property type="match status" value="1"/>
</dbReference>
<sequence>MELNGIVQSLENKSILVTVFVEKILRVQPDIKQLFLLLRPADTSCAVQRLHNDVTGKEVFRELRKKYGHGFDSFISKKVTPLFGDVSLENLGIKDYVLRKKMHEELDIVANFAATTNFDERYNVALDVNTLGAKHVLDFANNCENLKMILHISTAYINTGETPGVILEEPFDINQTMKENSKFLDIEEERKLAQERLNELKAAQVSKNQETTSMKVLGLQRNVPVVIARPTIVSSTYKDPFPGWIEGVKYVLYNCWSSTSKLPVLRTGWLPSCFGSATYFHLIQSA</sequence>
<evidence type="ECO:0000313" key="5">
    <source>
        <dbReference type="Proteomes" id="UP001177140"/>
    </source>
</evidence>
<evidence type="ECO:0000259" key="3">
    <source>
        <dbReference type="Pfam" id="PF07993"/>
    </source>
</evidence>
<proteinExistence type="inferred from homology"/>
<keyword evidence="1" id="KW-0444">Lipid biosynthesis</keyword>
<comment type="caution">
    <text evidence="4">The sequence shown here is derived from an EMBL/GenBank/DDBJ whole genome shotgun (WGS) entry which is preliminary data.</text>
</comment>
<accession>A0AA41S651</accession>
<comment type="catalytic activity">
    <reaction evidence="1">
        <text>a long-chain fatty acyl-CoA + 2 NADPH + 2 H(+) = a long-chain primary fatty alcohol + 2 NADP(+) + CoA</text>
        <dbReference type="Rhea" id="RHEA:52716"/>
        <dbReference type="ChEBI" id="CHEBI:15378"/>
        <dbReference type="ChEBI" id="CHEBI:57287"/>
        <dbReference type="ChEBI" id="CHEBI:57783"/>
        <dbReference type="ChEBI" id="CHEBI:58349"/>
        <dbReference type="ChEBI" id="CHEBI:77396"/>
        <dbReference type="ChEBI" id="CHEBI:83139"/>
        <dbReference type="EC" id="1.2.1.84"/>
    </reaction>
</comment>
<evidence type="ECO:0000313" key="4">
    <source>
        <dbReference type="EMBL" id="MCL7029321.1"/>
    </source>
</evidence>
<evidence type="ECO:0000256" key="2">
    <source>
        <dbReference type="SAM" id="Coils"/>
    </source>
</evidence>
<dbReference type="Gene3D" id="3.40.50.720">
    <property type="entry name" value="NAD(P)-binding Rossmann-like Domain"/>
    <property type="match status" value="1"/>
</dbReference>
<protein>
    <recommendedName>
        <fullName evidence="1">Fatty acyl-CoA reductase</fullName>
        <ecNumber evidence="1">1.2.1.84</ecNumber>
    </recommendedName>
</protein>
<dbReference type="GO" id="GO:0102965">
    <property type="term" value="F:alcohol-forming long-chain fatty acyl-CoA reductase activity"/>
    <property type="evidence" value="ECO:0007669"/>
    <property type="project" value="UniProtKB-EC"/>
</dbReference>
<keyword evidence="1" id="KW-0521">NADP</keyword>
<comment type="function">
    <text evidence="1">Catalyzes the reduction of fatty acyl-CoA to fatty alcohols.</text>
</comment>
<name>A0AA41S651_PAPNU</name>
<dbReference type="AlphaFoldDB" id="A0AA41S651"/>
<dbReference type="GO" id="GO:0010345">
    <property type="term" value="P:suberin biosynthetic process"/>
    <property type="evidence" value="ECO:0007669"/>
    <property type="project" value="TreeGrafter"/>
</dbReference>
<comment type="similarity">
    <text evidence="1">Belongs to the fatty acyl-CoA reductase family.</text>
</comment>
<dbReference type="PANTHER" id="PTHR11011">
    <property type="entry name" value="MALE STERILITY PROTEIN 2-RELATED"/>
    <property type="match status" value="1"/>
</dbReference>
<reference evidence="4" key="1">
    <citation type="submission" date="2022-03" db="EMBL/GenBank/DDBJ databases">
        <title>A functionally conserved STORR gene fusion in Papaver species that diverged 16.8 million years ago.</title>
        <authorList>
            <person name="Catania T."/>
        </authorList>
    </citation>
    <scope>NUCLEOTIDE SEQUENCE</scope>
    <source>
        <strain evidence="4">S-191538</strain>
    </source>
</reference>
<keyword evidence="1" id="KW-0560">Oxidoreductase</keyword>
<keyword evidence="2" id="KW-0175">Coiled coil</keyword>